<evidence type="ECO:0000256" key="9">
    <source>
        <dbReference type="ARBA" id="ARBA00023273"/>
    </source>
</evidence>
<evidence type="ECO:0000259" key="13">
    <source>
        <dbReference type="Pfam" id="PF23409"/>
    </source>
</evidence>
<keyword evidence="3" id="KW-0963">Cytoplasm</keyword>
<dbReference type="VEuPathDB" id="TriTrypDB:ECC02_009754"/>
<keyword evidence="9" id="KW-0966">Cell projection</keyword>
<evidence type="ECO:0000256" key="8">
    <source>
        <dbReference type="ARBA" id="ARBA00023069"/>
    </source>
</evidence>
<dbReference type="SMART" id="SM00320">
    <property type="entry name" value="WD40"/>
    <property type="match status" value="10"/>
</dbReference>
<dbReference type="AlphaFoldDB" id="A0A2V2VCE7"/>
<dbReference type="VEuPathDB" id="TriTrypDB:TcCL_ESM06234"/>
<dbReference type="FunFam" id="2.130.10.10:FF:000207">
    <property type="entry name" value="Cilia- and flagella-associated protein 52"/>
    <property type="match status" value="1"/>
</dbReference>
<dbReference type="VEuPathDB" id="TriTrypDB:TCDM_07459"/>
<dbReference type="GO" id="GO:0005930">
    <property type="term" value="C:axoneme"/>
    <property type="evidence" value="ECO:0007669"/>
    <property type="project" value="UniProtKB-ARBA"/>
</dbReference>
<feature type="repeat" description="WD" evidence="12">
    <location>
        <begin position="547"/>
        <end position="588"/>
    </location>
</feature>
<keyword evidence="7" id="KW-0687">Ribonucleoprotein</keyword>
<keyword evidence="6" id="KW-0282">Flagellum</keyword>
<feature type="repeat" description="WD" evidence="12">
    <location>
        <begin position="463"/>
        <end position="496"/>
    </location>
</feature>
<comment type="caution">
    <text evidence="15">The sequence shown here is derived from an EMBL/GenBank/DDBJ whole genome shotgun (WGS) entry which is preliminary data.</text>
</comment>
<dbReference type="OrthoDB" id="6252103at2759"/>
<dbReference type="SMR" id="A0A2V2VCE7"/>
<evidence type="ECO:0000313" key="17">
    <source>
        <dbReference type="Proteomes" id="UP000583944"/>
    </source>
</evidence>
<dbReference type="InterPro" id="IPR011047">
    <property type="entry name" value="Quinoprotein_ADH-like_sf"/>
</dbReference>
<dbReference type="VEuPathDB" id="TriTrypDB:TcG_07254"/>
<evidence type="ECO:0000256" key="2">
    <source>
        <dbReference type="ARBA" id="ARBA00004496"/>
    </source>
</evidence>
<dbReference type="SUPFAM" id="SSF50978">
    <property type="entry name" value="WD40 repeat-like"/>
    <property type="match status" value="1"/>
</dbReference>
<dbReference type="PROSITE" id="PS00678">
    <property type="entry name" value="WD_REPEATS_1"/>
    <property type="match status" value="3"/>
</dbReference>
<gene>
    <name evidence="15" type="ORF">C3747_281g14</name>
    <name evidence="14" type="ORF">ECC02_009754</name>
</gene>
<dbReference type="VEuPathDB" id="TriTrypDB:TcBrA4_0088560"/>
<dbReference type="OMA" id="CWTNMLK"/>
<dbReference type="VEuPathDB" id="TriTrypDB:BCY84_12848"/>
<keyword evidence="7" id="KW-0689">Ribosomal protein</keyword>
<dbReference type="FunFam" id="2.130.10.10:FF:001320">
    <property type="entry name" value="Predicted protein"/>
    <property type="match status" value="1"/>
</dbReference>
<keyword evidence="8" id="KW-0969">Cilium</keyword>
<dbReference type="SUPFAM" id="SSF50998">
    <property type="entry name" value="Quinoprotein alcohol dehydrogenase-like"/>
    <property type="match status" value="1"/>
</dbReference>
<evidence type="ECO:0000256" key="5">
    <source>
        <dbReference type="ARBA" id="ARBA00022737"/>
    </source>
</evidence>
<dbReference type="VEuPathDB" id="TriTrypDB:TCSYLVIO_001783"/>
<dbReference type="InterPro" id="IPR001680">
    <property type="entry name" value="WD40_rpt"/>
</dbReference>
<dbReference type="Pfam" id="PF23409">
    <property type="entry name" value="Beta-prop_EML"/>
    <property type="match status" value="1"/>
</dbReference>
<dbReference type="PANTHER" id="PTHR13720">
    <property type="entry name" value="WD-40 REPEAT PROTEIN"/>
    <property type="match status" value="1"/>
</dbReference>
<dbReference type="FunFam" id="2.130.10.10:FF:000173">
    <property type="entry name" value="Cilia- and flagella-associated protein 52"/>
    <property type="match status" value="1"/>
</dbReference>
<dbReference type="VEuPathDB" id="TriTrypDB:C4B63_30g144"/>
<feature type="repeat" description="WD" evidence="12">
    <location>
        <begin position="589"/>
        <end position="622"/>
    </location>
</feature>
<dbReference type="InterPro" id="IPR015943">
    <property type="entry name" value="WD40/YVTN_repeat-like_dom_sf"/>
</dbReference>
<keyword evidence="4 12" id="KW-0853">WD repeat</keyword>
<accession>A0A2V2VCE7</accession>
<evidence type="ECO:0000256" key="6">
    <source>
        <dbReference type="ARBA" id="ARBA00022846"/>
    </source>
</evidence>
<name>A0A2V2VCE7_TRYCR</name>
<evidence type="ECO:0000256" key="12">
    <source>
        <dbReference type="PROSITE-ProRule" id="PRU00221"/>
    </source>
</evidence>
<dbReference type="InterPro" id="IPR050630">
    <property type="entry name" value="WD_repeat_EMAP"/>
</dbReference>
<dbReference type="Gene3D" id="2.130.10.10">
    <property type="entry name" value="YVTN repeat-like/Quinoprotein amine dehydrogenase"/>
    <property type="match status" value="3"/>
</dbReference>
<keyword evidence="5" id="KW-0677">Repeat</keyword>
<dbReference type="VEuPathDB" id="TriTrypDB:TcCLB.508177.10"/>
<dbReference type="Pfam" id="PF00400">
    <property type="entry name" value="WD40"/>
    <property type="match status" value="4"/>
</dbReference>
<dbReference type="VEuPathDB" id="TriTrypDB:Tc_MARK_614"/>
<reference evidence="14 17" key="2">
    <citation type="journal article" date="2019" name="Genome Biol. Evol.">
        <title>Nanopore Sequencing Significantly Improves Genome Assembly of the Protozoan Parasite Trypanosoma cruzi.</title>
        <authorList>
            <person name="Diaz-Viraque F."/>
            <person name="Pita S."/>
            <person name="Greif G."/>
            <person name="de Souza R.C.M."/>
            <person name="Iraola G."/>
            <person name="Robello C."/>
        </authorList>
    </citation>
    <scope>NUCLEOTIDE SEQUENCE [LARGE SCALE GENOMIC DNA]</scope>
    <source>
        <strain evidence="14 17">Berenice</strain>
    </source>
</reference>
<dbReference type="VEuPathDB" id="TriTrypDB:TcYC6_0045140"/>
<dbReference type="InterPro" id="IPR019775">
    <property type="entry name" value="WD40_repeat_CS"/>
</dbReference>
<dbReference type="VEuPathDB" id="TriTrypDB:C3747_281g14"/>
<protein>
    <recommendedName>
        <fullName evidence="11">Cilia- and flagella-associated protein 52</fullName>
    </recommendedName>
</protein>
<proteinExistence type="inferred from homology"/>
<evidence type="ECO:0000256" key="3">
    <source>
        <dbReference type="ARBA" id="ARBA00022490"/>
    </source>
</evidence>
<feature type="domain" description="EML-like first beta-propeller" evidence="13">
    <location>
        <begin position="60"/>
        <end position="309"/>
    </location>
</feature>
<dbReference type="GO" id="GO:0031514">
    <property type="term" value="C:motile cilium"/>
    <property type="evidence" value="ECO:0007669"/>
    <property type="project" value="UniProtKB-SubCell"/>
</dbReference>
<evidence type="ECO:0000313" key="16">
    <source>
        <dbReference type="Proteomes" id="UP000246078"/>
    </source>
</evidence>
<evidence type="ECO:0000256" key="10">
    <source>
        <dbReference type="ARBA" id="ARBA00029456"/>
    </source>
</evidence>
<evidence type="ECO:0000313" key="15">
    <source>
        <dbReference type="EMBL" id="PWU94177.1"/>
    </source>
</evidence>
<evidence type="ECO:0000256" key="7">
    <source>
        <dbReference type="ARBA" id="ARBA00022980"/>
    </source>
</evidence>
<evidence type="ECO:0000313" key="14">
    <source>
        <dbReference type="EMBL" id="KAF5217377.1"/>
    </source>
</evidence>
<dbReference type="VEuPathDB" id="TriTrypDB:TcCLB.511693.70"/>
<dbReference type="EMBL" id="PRFC01000281">
    <property type="protein sequence ID" value="PWU94177.1"/>
    <property type="molecule type" value="Genomic_DNA"/>
</dbReference>
<evidence type="ECO:0000256" key="11">
    <source>
        <dbReference type="ARBA" id="ARBA00029552"/>
    </source>
</evidence>
<dbReference type="InterPro" id="IPR036322">
    <property type="entry name" value="WD40_repeat_dom_sf"/>
</dbReference>
<dbReference type="GO" id="GO:0005840">
    <property type="term" value="C:ribosome"/>
    <property type="evidence" value="ECO:0007669"/>
    <property type="project" value="UniProtKB-KW"/>
</dbReference>
<dbReference type="PANTHER" id="PTHR13720:SF14">
    <property type="entry name" value="CILIA- AND FLAGELLA-ASSOCIATED PROTEIN 52"/>
    <property type="match status" value="1"/>
</dbReference>
<dbReference type="PROSITE" id="PS50082">
    <property type="entry name" value="WD_REPEATS_2"/>
    <property type="match status" value="4"/>
</dbReference>
<dbReference type="Proteomes" id="UP000246078">
    <property type="component" value="Unassembled WGS sequence"/>
</dbReference>
<dbReference type="Proteomes" id="UP000583944">
    <property type="component" value="Unassembled WGS sequence"/>
</dbReference>
<comment type="subcellular location">
    <subcellularLocation>
        <location evidence="1">Cell projection</location>
        <location evidence="1">Cilium</location>
        <location evidence="1">Flagellum</location>
    </subcellularLocation>
    <subcellularLocation>
        <location evidence="2">Cytoplasm</location>
    </subcellularLocation>
</comment>
<dbReference type="InterPro" id="IPR055439">
    <property type="entry name" value="Beta-prop_EML_1st"/>
</dbReference>
<dbReference type="PROSITE" id="PS50294">
    <property type="entry name" value="WD_REPEATS_REGION"/>
    <property type="match status" value="4"/>
</dbReference>
<reference evidence="15 16" key="1">
    <citation type="journal article" date="2018" name="Microb. Genom.">
        <title>Expanding an expanded genome: long-read sequencing of Trypanosoma cruzi.</title>
        <authorList>
            <person name="Berna L."/>
            <person name="Rodriguez M."/>
            <person name="Chiribao M.L."/>
            <person name="Parodi-Talice A."/>
            <person name="Pita S."/>
            <person name="Rijo G."/>
            <person name="Alvarez-Valin F."/>
            <person name="Robello C."/>
        </authorList>
    </citation>
    <scope>NUCLEOTIDE SEQUENCE [LARGE SCALE GENOMIC DNA]</scope>
    <source>
        <strain evidence="15 16">TCC</strain>
    </source>
</reference>
<organism evidence="15 16">
    <name type="scientific">Trypanosoma cruzi</name>
    <dbReference type="NCBI Taxonomy" id="5693"/>
    <lineage>
        <taxon>Eukaryota</taxon>
        <taxon>Discoba</taxon>
        <taxon>Euglenozoa</taxon>
        <taxon>Kinetoplastea</taxon>
        <taxon>Metakinetoplastina</taxon>
        <taxon>Trypanosomatida</taxon>
        <taxon>Trypanosomatidae</taxon>
        <taxon>Trypanosoma</taxon>
        <taxon>Schizotrypanum</taxon>
    </lineage>
</organism>
<dbReference type="EMBL" id="JABDHM010000139">
    <property type="protein sequence ID" value="KAF5217377.1"/>
    <property type="molecule type" value="Genomic_DNA"/>
</dbReference>
<evidence type="ECO:0000256" key="4">
    <source>
        <dbReference type="ARBA" id="ARBA00022574"/>
    </source>
</evidence>
<evidence type="ECO:0000256" key="1">
    <source>
        <dbReference type="ARBA" id="ARBA00004230"/>
    </source>
</evidence>
<feature type="repeat" description="WD" evidence="12">
    <location>
        <begin position="419"/>
        <end position="460"/>
    </location>
</feature>
<comment type="similarity">
    <text evidence="10">Belongs to the CFAP52 family.</text>
</comment>
<reference evidence="14" key="3">
    <citation type="submission" date="2020-04" db="EMBL/GenBank/DDBJ databases">
        <authorList>
            <person name="Diaz Viraque F."/>
        </authorList>
    </citation>
    <scope>NUCLEOTIDE SEQUENCE</scope>
    <source>
        <strain evidence="14">Berenice</strain>
    </source>
</reference>
<sequence>MSAKEYEKTARLALESVIGFGGRIPNSIIAHPDGENLVYGLGACIVIQKVNDRSASSFLYGHNDKISCITVSSSGRFVASGQVTHAGFQADVCIFDYDERQMVHRMLLHKVKVQALAFSKDERYLVSIGGVDDKAVVVWDVSTGRPLCGAPAHHTESKAVAFFNSNCEKLITAGVGSLRVWTIDPDDRKMSPSDVNMGTVRRCITTIVVEETDRYAYCGTTSGDVLCVLLERDANAFKMSGPQNKLPGGINSMILTRSGDVLVGSGSGEVTLLSKINLTVLKSVTVQGAVSGIAVVQQGFIVGTEESNVYLVESGNFNAELRLTCHSDTVNDVVFPEGFSALFATCCGPDIRVWNASNSNELLRIQIAGLLCNCIQFTKDGSLIVSGWDDGKLRAFGPQSGKLVFAVNDAHKREGIKNMGGSSSGVTAVCVDSTSEHIISGGADGLVRFWEVRGATCELVASMKEHKATVNAICISKNNLECVSASDDGSCIVWDLMRHVRRDVIYSQTRFRAVEYFVDESQLLTTGTNKTITWWDTVDCGAIREIPGSKTGEVNSLSISTDGRFFVTGGNDRIVKVWGYDEGVCVAVGLAHSCNIQKVRVSPDNKKIVSVGDEGAIMIWSVGDLDIHSL</sequence>